<dbReference type="InterPro" id="IPR003018">
    <property type="entry name" value="GAF"/>
</dbReference>
<dbReference type="InterPro" id="IPR001610">
    <property type="entry name" value="PAC"/>
</dbReference>
<dbReference type="InterPro" id="IPR004358">
    <property type="entry name" value="Sig_transdc_His_kin-like_C"/>
</dbReference>
<dbReference type="Gene3D" id="3.30.565.10">
    <property type="entry name" value="Histidine kinase-like ATPase, C-terminal domain"/>
    <property type="match status" value="1"/>
</dbReference>
<keyword evidence="10" id="KW-1185">Reference proteome</keyword>
<dbReference type="InterPro" id="IPR000014">
    <property type="entry name" value="PAS"/>
</dbReference>
<evidence type="ECO:0000259" key="8">
    <source>
        <dbReference type="PROSITE" id="PS50113"/>
    </source>
</evidence>
<evidence type="ECO:0000256" key="1">
    <source>
        <dbReference type="ARBA" id="ARBA00000085"/>
    </source>
</evidence>
<dbReference type="EMBL" id="JAPNKA010000001">
    <property type="protein sequence ID" value="MCY1080248.1"/>
    <property type="molecule type" value="Genomic_DNA"/>
</dbReference>
<dbReference type="PROSITE" id="PS50109">
    <property type="entry name" value="HIS_KIN"/>
    <property type="match status" value="1"/>
</dbReference>
<dbReference type="SMART" id="SM00086">
    <property type="entry name" value="PAC"/>
    <property type="match status" value="1"/>
</dbReference>
<dbReference type="InterPro" id="IPR013656">
    <property type="entry name" value="PAS_4"/>
</dbReference>
<dbReference type="RefSeq" id="WP_267538922.1">
    <property type="nucleotide sequence ID" value="NZ_JAPNKA010000001.1"/>
</dbReference>
<dbReference type="InterPro" id="IPR003594">
    <property type="entry name" value="HATPase_dom"/>
</dbReference>
<dbReference type="CDD" id="cd00075">
    <property type="entry name" value="HATPase"/>
    <property type="match status" value="1"/>
</dbReference>
<dbReference type="Pfam" id="PF00512">
    <property type="entry name" value="HisKA"/>
    <property type="match status" value="1"/>
</dbReference>
<gene>
    <name evidence="9" type="ORF">OV287_37930</name>
</gene>
<evidence type="ECO:0000259" key="6">
    <source>
        <dbReference type="PROSITE" id="PS50109"/>
    </source>
</evidence>
<dbReference type="InterPro" id="IPR003661">
    <property type="entry name" value="HisK_dim/P_dom"/>
</dbReference>
<dbReference type="SMART" id="SM00091">
    <property type="entry name" value="PAS"/>
    <property type="match status" value="2"/>
</dbReference>
<dbReference type="PROSITE" id="PS50113">
    <property type="entry name" value="PAC"/>
    <property type="match status" value="1"/>
</dbReference>
<feature type="domain" description="PAC" evidence="8">
    <location>
        <begin position="371"/>
        <end position="423"/>
    </location>
</feature>
<dbReference type="InterPro" id="IPR036890">
    <property type="entry name" value="HATPase_C_sf"/>
</dbReference>
<dbReference type="Pfam" id="PF13185">
    <property type="entry name" value="GAF_2"/>
    <property type="match status" value="1"/>
</dbReference>
<dbReference type="PRINTS" id="PR00344">
    <property type="entry name" value="BCTRLSENSOR"/>
</dbReference>
<keyword evidence="4" id="KW-0808">Transferase</keyword>
<dbReference type="InterPro" id="IPR036097">
    <property type="entry name" value="HisK_dim/P_sf"/>
</dbReference>
<evidence type="ECO:0000256" key="2">
    <source>
        <dbReference type="ARBA" id="ARBA00012438"/>
    </source>
</evidence>
<accession>A0ABT4AEZ2</accession>
<keyword evidence="3" id="KW-0597">Phosphoprotein</keyword>
<reference evidence="9 10" key="1">
    <citation type="submission" date="2022-11" db="EMBL/GenBank/DDBJ databases">
        <title>Minimal conservation of predation-associated metabolite biosynthetic gene clusters underscores biosynthetic potential of Myxococcota including descriptions for ten novel species: Archangium lansinium sp. nov., Myxococcus landrumus sp. nov., Nannocystis bai.</title>
        <authorList>
            <person name="Ahearne A."/>
            <person name="Stevens C."/>
            <person name="Phillips K."/>
        </authorList>
    </citation>
    <scope>NUCLEOTIDE SEQUENCE [LARGE SCALE GENOMIC DNA]</scope>
    <source>
        <strain evidence="9 10">MIWBW</strain>
    </source>
</reference>
<evidence type="ECO:0000256" key="3">
    <source>
        <dbReference type="ARBA" id="ARBA00022553"/>
    </source>
</evidence>
<dbReference type="Pfam" id="PF02518">
    <property type="entry name" value="HATPase_c"/>
    <property type="match status" value="1"/>
</dbReference>
<dbReference type="Gene3D" id="3.30.450.20">
    <property type="entry name" value="PAS domain"/>
    <property type="match status" value="2"/>
</dbReference>
<name>A0ABT4AEZ2_9BACT</name>
<dbReference type="PANTHER" id="PTHR43047:SF62">
    <property type="entry name" value="SENSOR HISTIDINE KINASE DPIB"/>
    <property type="match status" value="1"/>
</dbReference>
<dbReference type="InterPro" id="IPR029016">
    <property type="entry name" value="GAF-like_dom_sf"/>
</dbReference>
<protein>
    <recommendedName>
        <fullName evidence="2">histidine kinase</fullName>
        <ecNumber evidence="2">2.7.13.3</ecNumber>
    </recommendedName>
</protein>
<dbReference type="GO" id="GO:0016301">
    <property type="term" value="F:kinase activity"/>
    <property type="evidence" value="ECO:0007669"/>
    <property type="project" value="UniProtKB-KW"/>
</dbReference>
<evidence type="ECO:0000256" key="5">
    <source>
        <dbReference type="ARBA" id="ARBA00022777"/>
    </source>
</evidence>
<dbReference type="SMART" id="SM00065">
    <property type="entry name" value="GAF"/>
    <property type="match status" value="1"/>
</dbReference>
<feature type="domain" description="PAS" evidence="7">
    <location>
        <begin position="297"/>
        <end position="368"/>
    </location>
</feature>
<dbReference type="SUPFAM" id="SSF55781">
    <property type="entry name" value="GAF domain-like"/>
    <property type="match status" value="1"/>
</dbReference>
<dbReference type="SMART" id="SM00388">
    <property type="entry name" value="HisKA"/>
    <property type="match status" value="1"/>
</dbReference>
<feature type="domain" description="Histidine kinase" evidence="6">
    <location>
        <begin position="614"/>
        <end position="834"/>
    </location>
</feature>
<dbReference type="PANTHER" id="PTHR43047">
    <property type="entry name" value="TWO-COMPONENT HISTIDINE PROTEIN KINASE"/>
    <property type="match status" value="1"/>
</dbReference>
<sequence length="835" mass="92593">MKLDWKRARKEPAPLEMLEELTAAALDIVDQASADRFMEQLALWLGCAVALLLDSDSGGQVHLWSAAGLSSNSRGLAISTPLAHSSWSTLALPYPELASPELVRSCIPLGESEGSAEQSQALLLFSERALWLPLRYHGMVRCLARGLHTALGRRQRSGLFLGSEFSLPQEKALLQSLNEASRDGIALFACEGQLIFANHRFSEMWGLDEELRSGSRDLLVTAAAAKVMDPAGFVARAQYYLDHPEVVGSDDIAMRDGRVFYRYTAPIRSADGACWGRGYYFRDVTSRRQSERALRLERDFNSAILDTLDALVVVLDRRGRIIRFNRACQRATGYSFEEVLDVTFWEQLLLPQDLELLKAEFVRLIESKQPRQLENSWMARDGKRRRIAWSNTVLLGEDGEVEYVIGTGIDVTEQRQAEAERDRLLAWEQEARARAEEQERRLAFLSGASGLLAGSLDEDSTLRGVAHLAVPRFADWCIIDLLDPDQSVRRILVEHADPTQAERARILRAHVPSLGATLGPGKVLRTGEAELLPEAALVPAGLEFRSCLCVPLLARDRILGVLTFGLMAPRRPYGTVELSLAQELARRTALAVDNARLYLAARQAIDLRDEFLSIASHELKTPLTTMKLALQGALRANRAAPQVETSPLSMPRSLETIEKHCGRLTRLVESLLEVSRLQAGHLELDLEEMDLSSLVREVAARFATELEKARCELTLRADAPVLGHWDVSRVDQILTHLFSNAIKYGSGKPVEVEVGRIGGLARLVVRDHGIGIPRERQGQIFRPFERAVSSRYYGGLGLGLHIVHQLVERLGGTIRVESEPGAGSTFIVQLPCAVS</sequence>
<dbReference type="SUPFAM" id="SSF55785">
    <property type="entry name" value="PYP-like sensor domain (PAS domain)"/>
    <property type="match status" value="2"/>
</dbReference>
<comment type="catalytic activity">
    <reaction evidence="1">
        <text>ATP + protein L-histidine = ADP + protein N-phospho-L-histidine.</text>
        <dbReference type="EC" id="2.7.13.3"/>
    </reaction>
</comment>
<dbReference type="InterPro" id="IPR000700">
    <property type="entry name" value="PAS-assoc_C"/>
</dbReference>
<dbReference type="InterPro" id="IPR005467">
    <property type="entry name" value="His_kinase_dom"/>
</dbReference>
<evidence type="ECO:0000259" key="7">
    <source>
        <dbReference type="PROSITE" id="PS50112"/>
    </source>
</evidence>
<dbReference type="CDD" id="cd00130">
    <property type="entry name" value="PAS"/>
    <property type="match status" value="1"/>
</dbReference>
<evidence type="ECO:0000313" key="10">
    <source>
        <dbReference type="Proteomes" id="UP001207654"/>
    </source>
</evidence>
<proteinExistence type="predicted"/>
<dbReference type="Pfam" id="PF08448">
    <property type="entry name" value="PAS_4"/>
    <property type="match status" value="1"/>
</dbReference>
<keyword evidence="5 9" id="KW-0418">Kinase</keyword>
<dbReference type="Gene3D" id="3.30.450.40">
    <property type="match status" value="1"/>
</dbReference>
<evidence type="ECO:0000313" key="9">
    <source>
        <dbReference type="EMBL" id="MCY1080248.1"/>
    </source>
</evidence>
<dbReference type="PROSITE" id="PS50112">
    <property type="entry name" value="PAS"/>
    <property type="match status" value="1"/>
</dbReference>
<organism evidence="9 10">
    <name type="scientific">Archangium lansingense</name>
    <dbReference type="NCBI Taxonomy" id="2995310"/>
    <lineage>
        <taxon>Bacteria</taxon>
        <taxon>Pseudomonadati</taxon>
        <taxon>Myxococcota</taxon>
        <taxon>Myxococcia</taxon>
        <taxon>Myxococcales</taxon>
        <taxon>Cystobacterineae</taxon>
        <taxon>Archangiaceae</taxon>
        <taxon>Archangium</taxon>
    </lineage>
</organism>
<dbReference type="SUPFAM" id="SSF47384">
    <property type="entry name" value="Homodimeric domain of signal transducing histidine kinase"/>
    <property type="match status" value="1"/>
</dbReference>
<evidence type="ECO:0000256" key="4">
    <source>
        <dbReference type="ARBA" id="ARBA00022679"/>
    </source>
</evidence>
<dbReference type="Pfam" id="PF13188">
    <property type="entry name" value="PAS_8"/>
    <property type="match status" value="1"/>
</dbReference>
<dbReference type="SMART" id="SM00387">
    <property type="entry name" value="HATPase_c"/>
    <property type="match status" value="1"/>
</dbReference>
<dbReference type="CDD" id="cd00082">
    <property type="entry name" value="HisKA"/>
    <property type="match status" value="1"/>
</dbReference>
<dbReference type="InterPro" id="IPR035965">
    <property type="entry name" value="PAS-like_dom_sf"/>
</dbReference>
<dbReference type="SUPFAM" id="SSF55874">
    <property type="entry name" value="ATPase domain of HSP90 chaperone/DNA topoisomerase II/histidine kinase"/>
    <property type="match status" value="1"/>
</dbReference>
<dbReference type="EC" id="2.7.13.3" evidence="2"/>
<comment type="caution">
    <text evidence="9">The sequence shown here is derived from an EMBL/GenBank/DDBJ whole genome shotgun (WGS) entry which is preliminary data.</text>
</comment>
<dbReference type="Gene3D" id="1.10.287.130">
    <property type="match status" value="1"/>
</dbReference>
<dbReference type="Proteomes" id="UP001207654">
    <property type="component" value="Unassembled WGS sequence"/>
</dbReference>
<dbReference type="NCBIfam" id="TIGR00229">
    <property type="entry name" value="sensory_box"/>
    <property type="match status" value="1"/>
</dbReference>